<keyword evidence="3" id="KW-1185">Reference proteome</keyword>
<feature type="transmembrane region" description="Helical" evidence="1">
    <location>
        <begin position="39"/>
        <end position="58"/>
    </location>
</feature>
<dbReference type="Proteomes" id="UP000887013">
    <property type="component" value="Unassembled WGS sequence"/>
</dbReference>
<name>A0A8X6PT70_NEPPI</name>
<dbReference type="AlphaFoldDB" id="A0A8X6PT70"/>
<gene>
    <name evidence="2" type="ORF">NPIL_129151</name>
</gene>
<reference evidence="2" key="1">
    <citation type="submission" date="2020-08" db="EMBL/GenBank/DDBJ databases">
        <title>Multicomponent nature underlies the extraordinary mechanical properties of spider dragline silk.</title>
        <authorList>
            <person name="Kono N."/>
            <person name="Nakamura H."/>
            <person name="Mori M."/>
            <person name="Yoshida Y."/>
            <person name="Ohtoshi R."/>
            <person name="Malay A.D."/>
            <person name="Moran D.A.P."/>
            <person name="Tomita M."/>
            <person name="Numata K."/>
            <person name="Arakawa K."/>
        </authorList>
    </citation>
    <scope>NUCLEOTIDE SEQUENCE</scope>
</reference>
<organism evidence="2 3">
    <name type="scientific">Nephila pilipes</name>
    <name type="common">Giant wood spider</name>
    <name type="synonym">Nephila maculata</name>
    <dbReference type="NCBI Taxonomy" id="299642"/>
    <lineage>
        <taxon>Eukaryota</taxon>
        <taxon>Metazoa</taxon>
        <taxon>Ecdysozoa</taxon>
        <taxon>Arthropoda</taxon>
        <taxon>Chelicerata</taxon>
        <taxon>Arachnida</taxon>
        <taxon>Araneae</taxon>
        <taxon>Araneomorphae</taxon>
        <taxon>Entelegynae</taxon>
        <taxon>Araneoidea</taxon>
        <taxon>Nephilidae</taxon>
        <taxon>Nephila</taxon>
    </lineage>
</organism>
<evidence type="ECO:0000313" key="2">
    <source>
        <dbReference type="EMBL" id="GFT82850.1"/>
    </source>
</evidence>
<comment type="caution">
    <text evidence="2">The sequence shown here is derived from an EMBL/GenBank/DDBJ whole genome shotgun (WGS) entry which is preliminary data.</text>
</comment>
<evidence type="ECO:0000256" key="1">
    <source>
        <dbReference type="SAM" id="Phobius"/>
    </source>
</evidence>
<dbReference type="EMBL" id="BMAW01072404">
    <property type="protein sequence ID" value="GFT82850.1"/>
    <property type="molecule type" value="Genomic_DNA"/>
</dbReference>
<feature type="non-terminal residue" evidence="2">
    <location>
        <position position="80"/>
    </location>
</feature>
<keyword evidence="1" id="KW-1133">Transmembrane helix</keyword>
<protein>
    <submittedName>
        <fullName evidence="2">Uncharacterized protein</fullName>
    </submittedName>
</protein>
<keyword evidence="1" id="KW-0812">Transmembrane</keyword>
<keyword evidence="1" id="KW-0472">Membrane</keyword>
<proteinExistence type="predicted"/>
<sequence length="80" mass="9015">MFCLCRCSSPSVTCHSNANCSLFINIKYKTVQSLVNSSAWNMLIIFILVLSGWTAYISGHENRASEIKNKWGVESLIRDL</sequence>
<accession>A0A8X6PT70</accession>
<evidence type="ECO:0000313" key="3">
    <source>
        <dbReference type="Proteomes" id="UP000887013"/>
    </source>
</evidence>